<dbReference type="PANTHER" id="PTHR43628:SF1">
    <property type="entry name" value="CHITIN SYNTHASE REGULATORY FACTOR 2-RELATED"/>
    <property type="match status" value="1"/>
</dbReference>
<organism evidence="1 2">
    <name type="scientific">Sporormia fimetaria CBS 119925</name>
    <dbReference type="NCBI Taxonomy" id="1340428"/>
    <lineage>
        <taxon>Eukaryota</taxon>
        <taxon>Fungi</taxon>
        <taxon>Dikarya</taxon>
        <taxon>Ascomycota</taxon>
        <taxon>Pezizomycotina</taxon>
        <taxon>Dothideomycetes</taxon>
        <taxon>Pleosporomycetidae</taxon>
        <taxon>Pleosporales</taxon>
        <taxon>Sporormiaceae</taxon>
        <taxon>Sporormia</taxon>
    </lineage>
</organism>
<dbReference type="InterPro" id="IPR011990">
    <property type="entry name" value="TPR-like_helical_dom_sf"/>
</dbReference>
<accession>A0A6A6VNE1</accession>
<dbReference type="OrthoDB" id="2148946at2759"/>
<dbReference type="InterPro" id="IPR006597">
    <property type="entry name" value="Sel1-like"/>
</dbReference>
<dbReference type="InterPro" id="IPR052945">
    <property type="entry name" value="Mitotic_Regulator"/>
</dbReference>
<dbReference type="EMBL" id="MU006563">
    <property type="protein sequence ID" value="KAF2750667.1"/>
    <property type="molecule type" value="Genomic_DNA"/>
</dbReference>
<evidence type="ECO:0000313" key="1">
    <source>
        <dbReference type="EMBL" id="KAF2750667.1"/>
    </source>
</evidence>
<keyword evidence="2" id="KW-1185">Reference proteome</keyword>
<dbReference type="PANTHER" id="PTHR43628">
    <property type="entry name" value="ACTIVATOR OF C KINASE PROTEIN 1-RELATED"/>
    <property type="match status" value="1"/>
</dbReference>
<dbReference type="Proteomes" id="UP000799440">
    <property type="component" value="Unassembled WGS sequence"/>
</dbReference>
<dbReference type="Gene3D" id="1.25.40.10">
    <property type="entry name" value="Tetratricopeptide repeat domain"/>
    <property type="match status" value="1"/>
</dbReference>
<dbReference type="SMART" id="SM00671">
    <property type="entry name" value="SEL1"/>
    <property type="match status" value="3"/>
</dbReference>
<reference evidence="1" key="1">
    <citation type="journal article" date="2020" name="Stud. Mycol.">
        <title>101 Dothideomycetes genomes: a test case for predicting lifestyles and emergence of pathogens.</title>
        <authorList>
            <person name="Haridas S."/>
            <person name="Albert R."/>
            <person name="Binder M."/>
            <person name="Bloem J."/>
            <person name="Labutti K."/>
            <person name="Salamov A."/>
            <person name="Andreopoulos B."/>
            <person name="Baker S."/>
            <person name="Barry K."/>
            <person name="Bills G."/>
            <person name="Bluhm B."/>
            <person name="Cannon C."/>
            <person name="Castanera R."/>
            <person name="Culley D."/>
            <person name="Daum C."/>
            <person name="Ezra D."/>
            <person name="Gonzalez J."/>
            <person name="Henrissat B."/>
            <person name="Kuo A."/>
            <person name="Liang C."/>
            <person name="Lipzen A."/>
            <person name="Lutzoni F."/>
            <person name="Magnuson J."/>
            <person name="Mondo S."/>
            <person name="Nolan M."/>
            <person name="Ohm R."/>
            <person name="Pangilinan J."/>
            <person name="Park H.-J."/>
            <person name="Ramirez L."/>
            <person name="Alfaro M."/>
            <person name="Sun H."/>
            <person name="Tritt A."/>
            <person name="Yoshinaga Y."/>
            <person name="Zwiers L.-H."/>
            <person name="Turgeon B."/>
            <person name="Goodwin S."/>
            <person name="Spatafora J."/>
            <person name="Crous P."/>
            <person name="Grigoriev I."/>
        </authorList>
    </citation>
    <scope>NUCLEOTIDE SEQUENCE</scope>
    <source>
        <strain evidence="1">CBS 119925</strain>
    </source>
</reference>
<dbReference type="AlphaFoldDB" id="A0A6A6VNE1"/>
<dbReference type="SUPFAM" id="SSF81901">
    <property type="entry name" value="HCP-like"/>
    <property type="match status" value="1"/>
</dbReference>
<proteinExistence type="predicted"/>
<dbReference type="GO" id="GO:0032153">
    <property type="term" value="C:cell division site"/>
    <property type="evidence" value="ECO:0007669"/>
    <property type="project" value="TreeGrafter"/>
</dbReference>
<dbReference type="Pfam" id="PF08238">
    <property type="entry name" value="Sel1"/>
    <property type="match status" value="3"/>
</dbReference>
<dbReference type="GO" id="GO:0010972">
    <property type="term" value="P:negative regulation of G2/M transition of mitotic cell cycle"/>
    <property type="evidence" value="ECO:0007669"/>
    <property type="project" value="TreeGrafter"/>
</dbReference>
<name>A0A6A6VNE1_9PLEO</name>
<evidence type="ECO:0000313" key="2">
    <source>
        <dbReference type="Proteomes" id="UP000799440"/>
    </source>
</evidence>
<gene>
    <name evidence="1" type="ORF">M011DRAFT_464489</name>
</gene>
<protein>
    <submittedName>
        <fullName evidence="1">HCP-like protein</fullName>
    </submittedName>
</protein>
<sequence length="158" mass="17309">MFEKLADPNGENHALSQVLFGLALRHGWGCPPDPERAVTYLSYAASNSAEVEAMALAAGMKKGGAAKGELVLAMYELANCFRNGWGIKKDAVAAKQYYETAANLGDTDAMNEVAWCYLEGFGCKKDKFKAAQFLRLAESKGSKTLGNTWIWKEKYNPK</sequence>